<reference evidence="1 2" key="1">
    <citation type="submission" date="2019-03" db="EMBL/GenBank/DDBJ databases">
        <title>Genomic Encyclopedia of Archaeal and Bacterial Type Strains, Phase II (KMG-II): from individual species to whole genera.</title>
        <authorList>
            <person name="Goeker M."/>
        </authorList>
    </citation>
    <scope>NUCLEOTIDE SEQUENCE [LARGE SCALE GENOMIC DNA]</scope>
    <source>
        <strain evidence="1 2">RL-C</strain>
    </source>
</reference>
<proteinExistence type="predicted"/>
<comment type="caution">
    <text evidence="1">The sequence shown here is derived from an EMBL/GenBank/DDBJ whole genome shotgun (WGS) entry which is preliminary data.</text>
</comment>
<accession>A0A4R2EQL3</accession>
<name>A0A4R2EQL3_9BACT</name>
<protein>
    <submittedName>
        <fullName evidence="1">Uncharacterized protein</fullName>
    </submittedName>
</protein>
<evidence type="ECO:0000313" key="1">
    <source>
        <dbReference type="EMBL" id="TCN68914.1"/>
    </source>
</evidence>
<evidence type="ECO:0000313" key="2">
    <source>
        <dbReference type="Proteomes" id="UP000294830"/>
    </source>
</evidence>
<gene>
    <name evidence="1" type="ORF">CLV25_105116</name>
</gene>
<dbReference type="AlphaFoldDB" id="A0A4R2EQL3"/>
<keyword evidence="2" id="KW-1185">Reference proteome</keyword>
<dbReference type="EMBL" id="SLWB01000005">
    <property type="protein sequence ID" value="TCN68914.1"/>
    <property type="molecule type" value="Genomic_DNA"/>
</dbReference>
<organism evidence="1 2">
    <name type="scientific">Acetobacteroides hydrogenigenes</name>
    <dbReference type="NCBI Taxonomy" id="979970"/>
    <lineage>
        <taxon>Bacteria</taxon>
        <taxon>Pseudomonadati</taxon>
        <taxon>Bacteroidota</taxon>
        <taxon>Bacteroidia</taxon>
        <taxon>Bacteroidales</taxon>
        <taxon>Rikenellaceae</taxon>
        <taxon>Acetobacteroides</taxon>
    </lineage>
</organism>
<dbReference type="Proteomes" id="UP000294830">
    <property type="component" value="Unassembled WGS sequence"/>
</dbReference>
<sequence>MAKYSISNNNLKKTHSIKKYNKLICKAFQLLKFDHFQPLNSQLFAPLGFDH</sequence>